<keyword evidence="6" id="KW-0012">Acyltransferase</keyword>
<accession>A0ABS8PTH0</accession>
<name>A0ABS8PTH0_9BACT</name>
<dbReference type="InterPro" id="IPR004960">
    <property type="entry name" value="LipA_acyltrans"/>
</dbReference>
<evidence type="ECO:0000256" key="6">
    <source>
        <dbReference type="ARBA" id="ARBA00023315"/>
    </source>
</evidence>
<gene>
    <name evidence="7" type="ORF">LQ567_16490</name>
</gene>
<keyword evidence="8" id="KW-1185">Reference proteome</keyword>
<keyword evidence="5" id="KW-0472">Membrane</keyword>
<evidence type="ECO:0000313" key="8">
    <source>
        <dbReference type="Proteomes" id="UP001199816"/>
    </source>
</evidence>
<reference evidence="7 8" key="1">
    <citation type="submission" date="2021-11" db="EMBL/GenBank/DDBJ databases">
        <title>Genomic of Niabella pedocola.</title>
        <authorList>
            <person name="Wu T."/>
        </authorList>
    </citation>
    <scope>NUCLEOTIDE SEQUENCE [LARGE SCALE GENOMIC DNA]</scope>
    <source>
        <strain evidence="7 8">JCM 31011</strain>
    </source>
</reference>
<dbReference type="Pfam" id="PF03279">
    <property type="entry name" value="Lip_A_acyltrans"/>
    <property type="match status" value="1"/>
</dbReference>
<proteinExistence type="predicted"/>
<evidence type="ECO:0000256" key="1">
    <source>
        <dbReference type="ARBA" id="ARBA00004533"/>
    </source>
</evidence>
<sequence length="375" mass="42547">MNVKLQEHYSTIKSMSAEYGQLEIEKNTNLQRQSHLVSAGLLNYLPSISYKNHDQIFRGILLHQKLSLIEQGLPEVLHDAHYVNLDAAVKFLKKTPSIICTFHLGSYRLINLVLGKYNIPFSLIVAKSVIDKQGASFYSDFHRAGNGGYSALELIDAENPGSALQMIKAIKKGKCLVVYMDGNTGSGHQAHRNENCSEVSLLNQKIMARTGVGFLSHLAKAPVLPVLCYRTALTQLTIEFFEPILPTQSADRKIYSQELVQQIYNVAAPYIARFPQQWEAWLYLYKVSVLKQGGSEPIPPLQKAHNPLIFNRKWFGLYHLRNHSYLFDKHDFLSYEIPAPVYSFLNKTDSQHLKRESIDVILLQDLYRKGVLIAS</sequence>
<evidence type="ECO:0000256" key="5">
    <source>
        <dbReference type="ARBA" id="ARBA00023136"/>
    </source>
</evidence>
<keyword evidence="3" id="KW-0997">Cell inner membrane</keyword>
<evidence type="ECO:0008006" key="9">
    <source>
        <dbReference type="Google" id="ProtNLM"/>
    </source>
</evidence>
<keyword evidence="2" id="KW-1003">Cell membrane</keyword>
<protein>
    <recommendedName>
        <fullName evidence="9">Lauroyl acyltransferase</fullName>
    </recommendedName>
</protein>
<organism evidence="7 8">
    <name type="scientific">Niabella pedocola</name>
    <dbReference type="NCBI Taxonomy" id="1752077"/>
    <lineage>
        <taxon>Bacteria</taxon>
        <taxon>Pseudomonadati</taxon>
        <taxon>Bacteroidota</taxon>
        <taxon>Chitinophagia</taxon>
        <taxon>Chitinophagales</taxon>
        <taxon>Chitinophagaceae</taxon>
        <taxon>Niabella</taxon>
    </lineage>
</organism>
<dbReference type="RefSeq" id="WP_231006078.1">
    <property type="nucleotide sequence ID" value="NZ_JAJNEC010000005.1"/>
</dbReference>
<comment type="caution">
    <text evidence="7">The sequence shown here is derived from an EMBL/GenBank/DDBJ whole genome shotgun (WGS) entry which is preliminary data.</text>
</comment>
<comment type="subcellular location">
    <subcellularLocation>
        <location evidence="1">Cell inner membrane</location>
    </subcellularLocation>
</comment>
<dbReference type="EMBL" id="JAJNEC010000005">
    <property type="protein sequence ID" value="MCD2424380.1"/>
    <property type="molecule type" value="Genomic_DNA"/>
</dbReference>
<evidence type="ECO:0000256" key="2">
    <source>
        <dbReference type="ARBA" id="ARBA00022475"/>
    </source>
</evidence>
<dbReference type="Proteomes" id="UP001199816">
    <property type="component" value="Unassembled WGS sequence"/>
</dbReference>
<keyword evidence="4" id="KW-0808">Transferase</keyword>
<evidence type="ECO:0000313" key="7">
    <source>
        <dbReference type="EMBL" id="MCD2424380.1"/>
    </source>
</evidence>
<evidence type="ECO:0000256" key="3">
    <source>
        <dbReference type="ARBA" id="ARBA00022519"/>
    </source>
</evidence>
<evidence type="ECO:0000256" key="4">
    <source>
        <dbReference type="ARBA" id="ARBA00022679"/>
    </source>
</evidence>